<comment type="similarity">
    <text evidence="1">Belongs to the peptidase S66 family.</text>
</comment>
<dbReference type="RefSeq" id="WP_256192084.1">
    <property type="nucleotide sequence ID" value="NZ_CATZHN010000032.1"/>
</dbReference>
<dbReference type="SUPFAM" id="SSF52317">
    <property type="entry name" value="Class I glutamine amidotransferase-like"/>
    <property type="match status" value="1"/>
</dbReference>
<dbReference type="InterPro" id="IPR003507">
    <property type="entry name" value="S66_fam"/>
</dbReference>
<dbReference type="InterPro" id="IPR027478">
    <property type="entry name" value="LdcA_N"/>
</dbReference>
<dbReference type="SUPFAM" id="SSF141986">
    <property type="entry name" value="LD-carboxypeptidase A C-terminal domain-like"/>
    <property type="match status" value="1"/>
</dbReference>
<keyword evidence="2" id="KW-0378">Hydrolase</keyword>
<reference evidence="5 6" key="1">
    <citation type="submission" date="2022-06" db="EMBL/GenBank/DDBJ databases">
        <title>Isolation of gut microbiota from human fecal samples.</title>
        <authorList>
            <person name="Pamer E.G."/>
            <person name="Barat B."/>
            <person name="Waligurski E."/>
            <person name="Medina S."/>
            <person name="Paddock L."/>
            <person name="Mostad J."/>
        </authorList>
    </citation>
    <scope>NUCLEOTIDE SEQUENCE [LARGE SCALE GENOMIC DNA]</scope>
    <source>
        <strain evidence="5 6">DFI.9.73</strain>
    </source>
</reference>
<dbReference type="EMBL" id="JANFZH010000032">
    <property type="protein sequence ID" value="MCQ4840864.1"/>
    <property type="molecule type" value="Genomic_DNA"/>
</dbReference>
<dbReference type="Proteomes" id="UP001524473">
    <property type="component" value="Unassembled WGS sequence"/>
</dbReference>
<evidence type="ECO:0000256" key="2">
    <source>
        <dbReference type="ARBA" id="ARBA00022801"/>
    </source>
</evidence>
<evidence type="ECO:0000256" key="1">
    <source>
        <dbReference type="ARBA" id="ARBA00010233"/>
    </source>
</evidence>
<dbReference type="PANTHER" id="PTHR30237">
    <property type="entry name" value="MURAMOYLTETRAPEPTIDE CARBOXYPEPTIDASE"/>
    <property type="match status" value="1"/>
</dbReference>
<evidence type="ECO:0000259" key="4">
    <source>
        <dbReference type="Pfam" id="PF17676"/>
    </source>
</evidence>
<organism evidence="5 6">
    <name type="scientific">Neglectibacter timonensis</name>
    <dbReference type="NCBI Taxonomy" id="1776382"/>
    <lineage>
        <taxon>Bacteria</taxon>
        <taxon>Bacillati</taxon>
        <taxon>Bacillota</taxon>
        <taxon>Clostridia</taxon>
        <taxon>Eubacteriales</taxon>
        <taxon>Oscillospiraceae</taxon>
        <taxon>Neglectibacter</taxon>
    </lineage>
</organism>
<feature type="domain" description="LD-carboxypeptidase N-terminal" evidence="3">
    <location>
        <begin position="14"/>
        <end position="129"/>
    </location>
</feature>
<dbReference type="PIRSF" id="PIRSF028757">
    <property type="entry name" value="LD-carboxypeptidase"/>
    <property type="match status" value="1"/>
</dbReference>
<evidence type="ECO:0000259" key="3">
    <source>
        <dbReference type="Pfam" id="PF02016"/>
    </source>
</evidence>
<accession>A0ABT1S1P7</accession>
<keyword evidence="6" id="KW-1185">Reference proteome</keyword>
<dbReference type="PANTHER" id="PTHR30237:SF5">
    <property type="entry name" value="CARBOXYPEPTIDASE VC_A0337-RELATED"/>
    <property type="match status" value="1"/>
</dbReference>
<dbReference type="InterPro" id="IPR029062">
    <property type="entry name" value="Class_I_gatase-like"/>
</dbReference>
<feature type="domain" description="LD-carboxypeptidase C-terminal" evidence="4">
    <location>
        <begin position="173"/>
        <end position="286"/>
    </location>
</feature>
<gene>
    <name evidence="5" type="ORF">NE695_13195</name>
</gene>
<sequence>MNMRPQCLSQGDTIGLVAPCHVAERERYAPILDAIRSLGFQVRLGDHFFRNTYGYLASEEERAEDINSMAREKEVKMVLFGGGEGGEEVLPYLDYSAIRAHPKFYVSYSDGTSILSAITRKTGLVTYYGALPGMFENLTPYNKQQFFSHFVEGPAKEFVPSAPWRLLCPGEGTGILAGGYLGNAALLTGGQYFPRLDGGPYLLFLEDHERFSSVAHVSALISHLEQTGLAFRTAGLLFGHYSLDVPAELLERLKRFGLKYGVPVAYCDDFGHGENHGILPMGRMAVLNTDKGTLQFCGVD</sequence>
<dbReference type="InterPro" id="IPR027461">
    <property type="entry name" value="Carboxypeptidase_A_C_sf"/>
</dbReference>
<dbReference type="Gene3D" id="3.40.50.10740">
    <property type="entry name" value="Class I glutamine amidotransferase-like"/>
    <property type="match status" value="1"/>
</dbReference>
<dbReference type="CDD" id="cd07025">
    <property type="entry name" value="Peptidase_S66"/>
    <property type="match status" value="1"/>
</dbReference>
<dbReference type="InterPro" id="IPR040921">
    <property type="entry name" value="Peptidase_S66C"/>
</dbReference>
<proteinExistence type="inferred from homology"/>
<dbReference type="Pfam" id="PF17676">
    <property type="entry name" value="Peptidase_S66C"/>
    <property type="match status" value="1"/>
</dbReference>
<evidence type="ECO:0000313" key="6">
    <source>
        <dbReference type="Proteomes" id="UP001524473"/>
    </source>
</evidence>
<dbReference type="Pfam" id="PF02016">
    <property type="entry name" value="Peptidase_S66"/>
    <property type="match status" value="1"/>
</dbReference>
<dbReference type="Gene3D" id="3.50.30.60">
    <property type="entry name" value="LD-carboxypeptidase A C-terminal domain-like"/>
    <property type="match status" value="1"/>
</dbReference>
<evidence type="ECO:0000313" key="5">
    <source>
        <dbReference type="EMBL" id="MCQ4840864.1"/>
    </source>
</evidence>
<dbReference type="InterPro" id="IPR040449">
    <property type="entry name" value="Peptidase_S66_N"/>
</dbReference>
<protein>
    <submittedName>
        <fullName evidence="5">LD-carboxypeptidase</fullName>
    </submittedName>
</protein>
<comment type="caution">
    <text evidence="5">The sequence shown here is derived from an EMBL/GenBank/DDBJ whole genome shotgun (WGS) entry which is preliminary data.</text>
</comment>
<name>A0ABT1S1P7_9FIRM</name>